<dbReference type="InterPro" id="IPR051534">
    <property type="entry name" value="CBASS_pafABC_assoc_protein"/>
</dbReference>
<dbReference type="PANTHER" id="PTHR34580:SF1">
    <property type="entry name" value="PROTEIN PAFC"/>
    <property type="match status" value="1"/>
</dbReference>
<evidence type="ECO:0000256" key="1">
    <source>
        <dbReference type="ARBA" id="ARBA00023015"/>
    </source>
</evidence>
<dbReference type="Pfam" id="PF08279">
    <property type="entry name" value="HTH_11"/>
    <property type="match status" value="1"/>
</dbReference>
<dbReference type="Pfam" id="PF13280">
    <property type="entry name" value="WYL"/>
    <property type="match status" value="1"/>
</dbReference>
<dbReference type="PROSITE" id="PS51000">
    <property type="entry name" value="HTH_DEOR_2"/>
    <property type="match status" value="1"/>
</dbReference>
<dbReference type="InterPro" id="IPR001034">
    <property type="entry name" value="DeoR_HTH"/>
</dbReference>
<keyword evidence="2" id="KW-0804">Transcription</keyword>
<dbReference type="InterPro" id="IPR036388">
    <property type="entry name" value="WH-like_DNA-bd_sf"/>
</dbReference>
<name>A0ABR7EDM2_9FIRM</name>
<dbReference type="InterPro" id="IPR057727">
    <property type="entry name" value="WCX_dom"/>
</dbReference>
<comment type="caution">
    <text evidence="4">The sequence shown here is derived from an EMBL/GenBank/DDBJ whole genome shotgun (WGS) entry which is preliminary data.</text>
</comment>
<dbReference type="InterPro" id="IPR028349">
    <property type="entry name" value="PafC-like"/>
</dbReference>
<evidence type="ECO:0000256" key="2">
    <source>
        <dbReference type="ARBA" id="ARBA00023163"/>
    </source>
</evidence>
<dbReference type="PROSITE" id="PS52050">
    <property type="entry name" value="WYL"/>
    <property type="match status" value="1"/>
</dbReference>
<dbReference type="InterPro" id="IPR013196">
    <property type="entry name" value="HTH_11"/>
</dbReference>
<accession>A0ABR7EDM2</accession>
<dbReference type="SUPFAM" id="SSF46785">
    <property type="entry name" value="Winged helix' DNA-binding domain"/>
    <property type="match status" value="1"/>
</dbReference>
<dbReference type="EMBL" id="JACOON010000003">
    <property type="protein sequence ID" value="MBC5647883.1"/>
    <property type="molecule type" value="Genomic_DNA"/>
</dbReference>
<evidence type="ECO:0000313" key="4">
    <source>
        <dbReference type="EMBL" id="MBC5647883.1"/>
    </source>
</evidence>
<dbReference type="Proteomes" id="UP000606889">
    <property type="component" value="Unassembled WGS sequence"/>
</dbReference>
<dbReference type="InterPro" id="IPR026881">
    <property type="entry name" value="WYL_dom"/>
</dbReference>
<protein>
    <submittedName>
        <fullName evidence="4">YafY family transcriptional regulator</fullName>
    </submittedName>
</protein>
<dbReference type="PANTHER" id="PTHR34580">
    <property type="match status" value="1"/>
</dbReference>
<sequence>MRNNRLFEIIYVLLDKRKVTAKELAERFEVSVRTIYRDIDALSLAGIPVYTEKGKGGGISLMEGFILQNSLLSGEEQDRILMGLQSLRAAQYPETEEVLSKLSAVFQQKDTGWIEVDFSAWGTTEKEKFLLLKEAVLKKEAVTFNYFGANGKQERRLVEPLRLLYKSRAWYVQGFCRNRGDYRTFRISRIKMPELTGESFQRGMDALPREIEKGGGQECVKVILHIGSQMTYRVYDEFEEQSIQKTENGFVVEMNAPEDEWLYGYLLSFGPFASVVYPERIRKVIAGRLQEMLGNYN</sequence>
<dbReference type="Pfam" id="PF25583">
    <property type="entry name" value="WCX"/>
    <property type="match status" value="1"/>
</dbReference>
<proteinExistence type="predicted"/>
<evidence type="ECO:0000259" key="3">
    <source>
        <dbReference type="PROSITE" id="PS51000"/>
    </source>
</evidence>
<reference evidence="4 5" key="1">
    <citation type="submission" date="2020-08" db="EMBL/GenBank/DDBJ databases">
        <title>Genome public.</title>
        <authorList>
            <person name="Liu C."/>
            <person name="Sun Q."/>
        </authorList>
    </citation>
    <scope>NUCLEOTIDE SEQUENCE [LARGE SCALE GENOMIC DNA]</scope>
    <source>
        <strain evidence="4 5">NSJ-35</strain>
    </source>
</reference>
<dbReference type="SMART" id="SM00420">
    <property type="entry name" value="HTH_DEOR"/>
    <property type="match status" value="1"/>
</dbReference>
<organism evidence="4 5">
    <name type="scientific">Christensenella tenuis</name>
    <dbReference type="NCBI Taxonomy" id="2763033"/>
    <lineage>
        <taxon>Bacteria</taxon>
        <taxon>Bacillati</taxon>
        <taxon>Bacillota</taxon>
        <taxon>Clostridia</taxon>
        <taxon>Christensenellales</taxon>
        <taxon>Christensenellaceae</taxon>
        <taxon>Christensenella</taxon>
    </lineage>
</organism>
<dbReference type="Gene3D" id="1.10.10.10">
    <property type="entry name" value="Winged helix-like DNA-binding domain superfamily/Winged helix DNA-binding domain"/>
    <property type="match status" value="1"/>
</dbReference>
<dbReference type="PIRSF" id="PIRSF016838">
    <property type="entry name" value="PafC"/>
    <property type="match status" value="1"/>
</dbReference>
<keyword evidence="5" id="KW-1185">Reference proteome</keyword>
<keyword evidence="1" id="KW-0805">Transcription regulation</keyword>
<dbReference type="InterPro" id="IPR036390">
    <property type="entry name" value="WH_DNA-bd_sf"/>
</dbReference>
<dbReference type="RefSeq" id="WP_186857414.1">
    <property type="nucleotide sequence ID" value="NZ_JACOON010000003.1"/>
</dbReference>
<feature type="domain" description="HTH deoR-type" evidence="3">
    <location>
        <begin position="2"/>
        <end position="60"/>
    </location>
</feature>
<gene>
    <name evidence="4" type="ORF">H8S18_06005</name>
</gene>
<evidence type="ECO:0000313" key="5">
    <source>
        <dbReference type="Proteomes" id="UP000606889"/>
    </source>
</evidence>